<evidence type="ECO:0000256" key="5">
    <source>
        <dbReference type="ARBA" id="ARBA00023163"/>
    </source>
</evidence>
<dbReference type="AlphaFoldDB" id="E5YAJ8"/>
<dbReference type="HOGENOM" id="CLU_069532_3_0_7"/>
<dbReference type="GeneID" id="78084325"/>
<dbReference type="STRING" id="563192.HMPREF0179_03219"/>
<accession>E5YAJ8</accession>
<dbReference type="InterPro" id="IPR036421">
    <property type="entry name" value="Fe_dep_repressor_sf"/>
</dbReference>
<comment type="similarity">
    <text evidence="1">Belongs to the DtxR/MntR family.</text>
</comment>
<dbReference type="SUPFAM" id="SSF46785">
    <property type="entry name" value="Winged helix' DNA-binding domain"/>
    <property type="match status" value="1"/>
</dbReference>
<dbReference type="GO" id="GO:0003677">
    <property type="term" value="F:DNA binding"/>
    <property type="evidence" value="ECO:0007669"/>
    <property type="project" value="UniProtKB-KW"/>
</dbReference>
<dbReference type="Proteomes" id="UP000006034">
    <property type="component" value="Unassembled WGS sequence"/>
</dbReference>
<comment type="function">
    <text evidence="6">In the presence of manganese, represses expression of mntH and mntS. Up-regulates expression of mntP.</text>
</comment>
<evidence type="ECO:0000256" key="4">
    <source>
        <dbReference type="ARBA" id="ARBA00023125"/>
    </source>
</evidence>
<dbReference type="EMBL" id="ADCP02000001">
    <property type="protein sequence ID" value="EFV43010.1"/>
    <property type="molecule type" value="Genomic_DNA"/>
</dbReference>
<protein>
    <recommendedName>
        <fullName evidence="2">Transcriptional regulator MntR</fullName>
    </recommendedName>
</protein>
<dbReference type="PANTHER" id="PTHR33238:SF7">
    <property type="entry name" value="IRON-DEPENDENT TRANSCRIPTIONAL REGULATOR"/>
    <property type="match status" value="1"/>
</dbReference>
<evidence type="ECO:0000256" key="3">
    <source>
        <dbReference type="ARBA" id="ARBA00023015"/>
    </source>
</evidence>
<keyword evidence="5" id="KW-0804">Transcription</keyword>
<dbReference type="InterPro" id="IPR036390">
    <property type="entry name" value="WH_DNA-bd_sf"/>
</dbReference>
<dbReference type="SMART" id="SM00529">
    <property type="entry name" value="HTH_DTXR"/>
    <property type="match status" value="1"/>
</dbReference>
<evidence type="ECO:0000313" key="9">
    <source>
        <dbReference type="Proteomes" id="UP000006034"/>
    </source>
</evidence>
<evidence type="ECO:0000256" key="1">
    <source>
        <dbReference type="ARBA" id="ARBA00007871"/>
    </source>
</evidence>
<dbReference type="Gene3D" id="1.10.60.10">
    <property type="entry name" value="Iron dependent repressor, metal binding and dimerisation domain"/>
    <property type="match status" value="1"/>
</dbReference>
<dbReference type="InterPro" id="IPR011991">
    <property type="entry name" value="ArsR-like_HTH"/>
</dbReference>
<dbReference type="GO" id="GO:0046914">
    <property type="term" value="F:transition metal ion binding"/>
    <property type="evidence" value="ECO:0007669"/>
    <property type="project" value="InterPro"/>
</dbReference>
<dbReference type="OrthoDB" id="9791355at2"/>
<dbReference type="Pfam" id="PF02742">
    <property type="entry name" value="Fe_dep_repr_C"/>
    <property type="match status" value="1"/>
</dbReference>
<organism evidence="8 9">
    <name type="scientific">Bilophila wadsworthia (strain 3_1_6)</name>
    <dbReference type="NCBI Taxonomy" id="563192"/>
    <lineage>
        <taxon>Bacteria</taxon>
        <taxon>Pseudomonadati</taxon>
        <taxon>Thermodesulfobacteriota</taxon>
        <taxon>Desulfovibrionia</taxon>
        <taxon>Desulfovibrionales</taxon>
        <taxon>Desulfovibrionaceae</taxon>
        <taxon>Bilophila</taxon>
    </lineage>
</organism>
<dbReference type="RefSeq" id="WP_005029791.1">
    <property type="nucleotide sequence ID" value="NZ_KE150238.1"/>
</dbReference>
<dbReference type="InterPro" id="IPR001367">
    <property type="entry name" value="Fe_dep_repressor"/>
</dbReference>
<evidence type="ECO:0000313" key="8">
    <source>
        <dbReference type="EMBL" id="EFV43010.1"/>
    </source>
</evidence>
<reference evidence="8 9" key="1">
    <citation type="submission" date="2010-10" db="EMBL/GenBank/DDBJ databases">
        <authorList>
            <consortium name="The Broad Institute Genome Sequencing Platform"/>
            <person name="Ward D."/>
            <person name="Earl A."/>
            <person name="Feldgarden M."/>
            <person name="Young S.K."/>
            <person name="Gargeya S."/>
            <person name="Zeng Q."/>
            <person name="Alvarado L."/>
            <person name="Berlin A."/>
            <person name="Bochicchio J."/>
            <person name="Chapman S.B."/>
            <person name="Chen Z."/>
            <person name="Freedman E."/>
            <person name="Gellesch M."/>
            <person name="Goldberg J."/>
            <person name="Griggs A."/>
            <person name="Gujja S."/>
            <person name="Heilman E."/>
            <person name="Heiman D."/>
            <person name="Howarth C."/>
            <person name="Mehta T."/>
            <person name="Neiman D."/>
            <person name="Pearson M."/>
            <person name="Roberts A."/>
            <person name="Saif S."/>
            <person name="Shea T."/>
            <person name="Shenoy N."/>
            <person name="Sisk P."/>
            <person name="Stolte C."/>
            <person name="Sykes S."/>
            <person name="White J."/>
            <person name="Yandava C."/>
            <person name="Allen-Vercoe E."/>
            <person name="Sibley C."/>
            <person name="Ambrose C.E."/>
            <person name="Strauss J."/>
            <person name="Daigneault M."/>
            <person name="Haas B."/>
            <person name="Nusbaum C."/>
            <person name="Birren B."/>
        </authorList>
    </citation>
    <scope>NUCLEOTIDE SEQUENCE [LARGE SCALE GENOMIC DNA]</scope>
    <source>
        <strain evidence="8 9">3_1_6</strain>
    </source>
</reference>
<proteinExistence type="inferred from homology"/>
<sequence>MPEERNDARQLSPVLENYLEIIFHQEIREGAARASSIAEAAGVSRSTVTSTLKALKSMGYVDYEPYSLVHLTEAGMHIGRDIAHRHIVIQEFFQHILQLEPNVSNDVACELEHVIPPDVIRRLGQFVLYLRSREDDWKNWQEDYKEIRLEHIQSNTDRDLVRNAPPMLAMRTQMMGQDELRKKYR</sequence>
<dbReference type="InterPro" id="IPR036388">
    <property type="entry name" value="WH-like_DNA-bd_sf"/>
</dbReference>
<gene>
    <name evidence="8" type="ORF">HMPREF0179_03219</name>
</gene>
<keyword evidence="9" id="KW-1185">Reference proteome</keyword>
<dbReference type="InterPro" id="IPR050536">
    <property type="entry name" value="DtxR_MntR_Metal-Reg"/>
</dbReference>
<feature type="domain" description="HTH dtxR-type" evidence="7">
    <location>
        <begin position="11"/>
        <end position="72"/>
    </location>
</feature>
<dbReference type="InterPro" id="IPR022687">
    <property type="entry name" value="HTH_DTXR"/>
</dbReference>
<dbReference type="PANTHER" id="PTHR33238">
    <property type="entry name" value="IRON (METAL) DEPENDENT REPRESSOR, DTXR FAMILY"/>
    <property type="match status" value="1"/>
</dbReference>
<dbReference type="CDD" id="cd00090">
    <property type="entry name" value="HTH_ARSR"/>
    <property type="match status" value="1"/>
</dbReference>
<comment type="caution">
    <text evidence="8">The sequence shown here is derived from an EMBL/GenBank/DDBJ whole genome shotgun (WGS) entry which is preliminary data.</text>
</comment>
<keyword evidence="3" id="KW-0805">Transcription regulation</keyword>
<dbReference type="eggNOG" id="COG1321">
    <property type="taxonomic scope" value="Bacteria"/>
</dbReference>
<dbReference type="InterPro" id="IPR022689">
    <property type="entry name" value="Iron_dep_repressor"/>
</dbReference>
<keyword evidence="4" id="KW-0238">DNA-binding</keyword>
<dbReference type="PROSITE" id="PS50944">
    <property type="entry name" value="HTH_DTXR"/>
    <property type="match status" value="1"/>
</dbReference>
<dbReference type="GO" id="GO:0046983">
    <property type="term" value="F:protein dimerization activity"/>
    <property type="evidence" value="ECO:0007669"/>
    <property type="project" value="InterPro"/>
</dbReference>
<dbReference type="GO" id="GO:0003700">
    <property type="term" value="F:DNA-binding transcription factor activity"/>
    <property type="evidence" value="ECO:0007669"/>
    <property type="project" value="InterPro"/>
</dbReference>
<name>E5YAJ8_BILW3</name>
<evidence type="ECO:0000259" key="7">
    <source>
        <dbReference type="PROSITE" id="PS50944"/>
    </source>
</evidence>
<evidence type="ECO:0000256" key="6">
    <source>
        <dbReference type="ARBA" id="ARBA00025185"/>
    </source>
</evidence>
<evidence type="ECO:0000256" key="2">
    <source>
        <dbReference type="ARBA" id="ARBA00022386"/>
    </source>
</evidence>
<dbReference type="InterPro" id="IPR000835">
    <property type="entry name" value="HTH_MarR-typ"/>
</dbReference>
<dbReference type="SMART" id="SM00347">
    <property type="entry name" value="HTH_MARR"/>
    <property type="match status" value="1"/>
</dbReference>
<dbReference type="Gene3D" id="1.10.10.10">
    <property type="entry name" value="Winged helix-like DNA-binding domain superfamily/Winged helix DNA-binding domain"/>
    <property type="match status" value="1"/>
</dbReference>
<dbReference type="Pfam" id="PF01325">
    <property type="entry name" value="Fe_dep_repress"/>
    <property type="match status" value="1"/>
</dbReference>
<reference evidence="8 9" key="2">
    <citation type="submission" date="2013-04" db="EMBL/GenBank/DDBJ databases">
        <title>The Genome Sequence of Bilophila wadsworthia 3_1_6.</title>
        <authorList>
            <consortium name="The Broad Institute Genomics Platform"/>
            <person name="Earl A."/>
            <person name="Ward D."/>
            <person name="Feldgarden M."/>
            <person name="Gevers D."/>
            <person name="Sibley C."/>
            <person name="Strauss J."/>
            <person name="Allen-Vercoe E."/>
            <person name="Walker B."/>
            <person name="Young S."/>
            <person name="Zeng Q."/>
            <person name="Gargeya S."/>
            <person name="Fitzgerald M."/>
            <person name="Haas B."/>
            <person name="Abouelleil A."/>
            <person name="Allen A.W."/>
            <person name="Alvarado L."/>
            <person name="Arachchi H.M."/>
            <person name="Berlin A.M."/>
            <person name="Chapman S.B."/>
            <person name="Gainer-Dewar J."/>
            <person name="Goldberg J."/>
            <person name="Griggs A."/>
            <person name="Gujja S."/>
            <person name="Hansen M."/>
            <person name="Howarth C."/>
            <person name="Imamovic A."/>
            <person name="Ireland A."/>
            <person name="Larimer J."/>
            <person name="McCowan C."/>
            <person name="Murphy C."/>
            <person name="Pearson M."/>
            <person name="Poon T.W."/>
            <person name="Priest M."/>
            <person name="Roberts A."/>
            <person name="Saif S."/>
            <person name="Shea T."/>
            <person name="Sisk P."/>
            <person name="Sykes S."/>
            <person name="Wortman J."/>
            <person name="Nusbaum C."/>
            <person name="Birren B."/>
        </authorList>
    </citation>
    <scope>NUCLEOTIDE SEQUENCE [LARGE SCALE GENOMIC DNA]</scope>
    <source>
        <strain evidence="8 9">3_1_6</strain>
    </source>
</reference>